<feature type="domain" description="FAD dependent oxidoreductase" evidence="2">
    <location>
        <begin position="45"/>
        <end position="465"/>
    </location>
</feature>
<dbReference type="OrthoDB" id="429143at2759"/>
<gene>
    <name evidence="3" type="ORF">FHL15_008060</name>
</gene>
<organism evidence="3 4">
    <name type="scientific">Xylaria flabelliformis</name>
    <dbReference type="NCBI Taxonomy" id="2512241"/>
    <lineage>
        <taxon>Eukaryota</taxon>
        <taxon>Fungi</taxon>
        <taxon>Dikarya</taxon>
        <taxon>Ascomycota</taxon>
        <taxon>Pezizomycotina</taxon>
        <taxon>Sordariomycetes</taxon>
        <taxon>Xylariomycetidae</taxon>
        <taxon>Xylariales</taxon>
        <taxon>Xylariaceae</taxon>
        <taxon>Xylaria</taxon>
    </lineage>
</organism>
<dbReference type="InterPro" id="IPR006076">
    <property type="entry name" value="FAD-dep_OxRdtase"/>
</dbReference>
<name>A0A553HSZ6_9PEZI</name>
<comment type="caution">
    <text evidence="3">The sequence shown here is derived from an EMBL/GenBank/DDBJ whole genome shotgun (WGS) entry which is preliminary data.</text>
</comment>
<dbReference type="Proteomes" id="UP000319160">
    <property type="component" value="Unassembled WGS sequence"/>
</dbReference>
<sequence length="521" mass="56331">MAAQGSTDSTAGLPVDNPSKSYWLTEPSEILLGHRTTKDLPQAADIVIVGSGITGAFAAHCLKEKAPSLNVVMLEAREACSGATGRNGGHCQPAYYNTPPHIAAFEHRTYSYLKAFIESHSIPCDWQVTTGVHGYYSPELFNTSKKIIEKIKEEHPDIGANIAVVTKGNAEPSSYLLKGETKELTLEGLRIGAAEGAVVQQNAGSLWSYKLIAFVLERLLAAGGFNLQTQTPVTGLRRVDVPVELSSLHLGADKVALGGWIVRTSRGDISAQHVLLATNAYTSHLLPQFADIIIPVKGQVSSFKPPPTPQPQPAKGPLNIEHTFYFVSDLADRRDDYLIQRPPPGAELIYGGGRIRAKSHGLGVWDDSIIDEPVAQYLRSELSGLMDLSIREEEGKAQGEHRIHLPKQDLEPTFEWAGIMGYSRDGWPWVGPVPKSADGGDGLWLCAGYSGGGMPNAALCAKAVVGMIISGNEDGDDDLADQIDLPPEYLLTEDRLEKARTCESIAEADKRGAFMLDLDIF</sequence>
<dbReference type="PANTHER" id="PTHR13847:SF129">
    <property type="entry name" value="FAD DEPENDENT OXIDOREDUCTASE"/>
    <property type="match status" value="1"/>
</dbReference>
<dbReference type="STRING" id="2512241.A0A553HSZ6"/>
<dbReference type="Gene3D" id="3.50.50.60">
    <property type="entry name" value="FAD/NAD(P)-binding domain"/>
    <property type="match status" value="1"/>
</dbReference>
<dbReference type="Gene3D" id="3.30.9.10">
    <property type="entry name" value="D-Amino Acid Oxidase, subunit A, domain 2"/>
    <property type="match status" value="1"/>
</dbReference>
<dbReference type="SUPFAM" id="SSF51905">
    <property type="entry name" value="FAD/NAD(P)-binding domain"/>
    <property type="match status" value="1"/>
</dbReference>
<evidence type="ECO:0000259" key="2">
    <source>
        <dbReference type="Pfam" id="PF01266"/>
    </source>
</evidence>
<dbReference type="Pfam" id="PF01266">
    <property type="entry name" value="DAO"/>
    <property type="match status" value="1"/>
</dbReference>
<accession>A0A553HSZ6</accession>
<reference evidence="4" key="1">
    <citation type="submission" date="2019-06" db="EMBL/GenBank/DDBJ databases">
        <title>Draft genome sequence of the griseofulvin-producing fungus Xylaria cubensis strain G536.</title>
        <authorList>
            <person name="Mead M.E."/>
            <person name="Raja H.A."/>
            <person name="Steenwyk J.L."/>
            <person name="Knowles S.L."/>
            <person name="Oberlies N.H."/>
            <person name="Rokas A."/>
        </authorList>
    </citation>
    <scope>NUCLEOTIDE SEQUENCE [LARGE SCALE GENOMIC DNA]</scope>
    <source>
        <strain evidence="4">G536</strain>
    </source>
</reference>
<dbReference type="PANTHER" id="PTHR13847">
    <property type="entry name" value="SARCOSINE DEHYDROGENASE-RELATED"/>
    <property type="match status" value="1"/>
</dbReference>
<feature type="compositionally biased region" description="Polar residues" evidence="1">
    <location>
        <begin position="1"/>
        <end position="10"/>
    </location>
</feature>
<evidence type="ECO:0000313" key="4">
    <source>
        <dbReference type="Proteomes" id="UP000319160"/>
    </source>
</evidence>
<protein>
    <recommendedName>
        <fullName evidence="2">FAD dependent oxidoreductase domain-containing protein</fullName>
    </recommendedName>
</protein>
<evidence type="ECO:0000256" key="1">
    <source>
        <dbReference type="SAM" id="MobiDB-lite"/>
    </source>
</evidence>
<dbReference type="GO" id="GO:0005737">
    <property type="term" value="C:cytoplasm"/>
    <property type="evidence" value="ECO:0007669"/>
    <property type="project" value="TreeGrafter"/>
</dbReference>
<dbReference type="InterPro" id="IPR036188">
    <property type="entry name" value="FAD/NAD-bd_sf"/>
</dbReference>
<evidence type="ECO:0000313" key="3">
    <source>
        <dbReference type="EMBL" id="TRX91078.1"/>
    </source>
</evidence>
<dbReference type="AlphaFoldDB" id="A0A553HSZ6"/>
<proteinExistence type="predicted"/>
<keyword evidence="4" id="KW-1185">Reference proteome</keyword>
<dbReference type="EMBL" id="VFLP01000049">
    <property type="protein sequence ID" value="TRX91078.1"/>
    <property type="molecule type" value="Genomic_DNA"/>
</dbReference>
<feature type="region of interest" description="Disordered" evidence="1">
    <location>
        <begin position="1"/>
        <end position="20"/>
    </location>
</feature>